<sequence>MDPYTIVGGNPATKIKARFSDEIINELLEIKWWDLDIDITSAHIDVIVSGDIENLRNLKDMKK</sequence>
<accession>A0A0D1XT16</accession>
<dbReference type="PATRIC" id="fig|47500.12.peg.5552"/>
<dbReference type="SUPFAM" id="SSF51161">
    <property type="entry name" value="Trimeric LpxA-like enzymes"/>
    <property type="match status" value="1"/>
</dbReference>
<name>A0A0D1XT16_ANEMI</name>
<comment type="caution">
    <text evidence="1">The sequence shown here is derived from an EMBL/GenBank/DDBJ whole genome shotgun (WGS) entry which is preliminary data.</text>
</comment>
<gene>
    <name evidence="1" type="ORF">AF333_15835</name>
</gene>
<reference evidence="1 2" key="1">
    <citation type="submission" date="2015-07" db="EMBL/GenBank/DDBJ databases">
        <title>Fjat-14205 dsm 2895.</title>
        <authorList>
            <person name="Liu B."/>
            <person name="Wang J."/>
            <person name="Zhu Y."/>
            <person name="Liu G."/>
            <person name="Chen Q."/>
            <person name="Chen Z."/>
            <person name="Lan J."/>
            <person name="Che J."/>
            <person name="Ge C."/>
            <person name="Shi H."/>
            <person name="Pan Z."/>
            <person name="Liu X."/>
        </authorList>
    </citation>
    <scope>NUCLEOTIDE SEQUENCE [LARGE SCALE GENOMIC DNA]</scope>
    <source>
        <strain evidence="1 2">DSM 2895</strain>
    </source>
</reference>
<organism evidence="1 2">
    <name type="scientific">Aneurinibacillus migulanus</name>
    <name type="common">Bacillus migulanus</name>
    <dbReference type="NCBI Taxonomy" id="47500"/>
    <lineage>
        <taxon>Bacteria</taxon>
        <taxon>Bacillati</taxon>
        <taxon>Bacillota</taxon>
        <taxon>Bacilli</taxon>
        <taxon>Bacillales</taxon>
        <taxon>Paenibacillaceae</taxon>
        <taxon>Aneurinibacillus group</taxon>
        <taxon>Aneurinibacillus</taxon>
    </lineage>
</organism>
<keyword evidence="2" id="KW-1185">Reference proteome</keyword>
<dbReference type="STRING" id="47500.AF333_15835"/>
<evidence type="ECO:0000313" key="2">
    <source>
        <dbReference type="Proteomes" id="UP000037269"/>
    </source>
</evidence>
<dbReference type="AlphaFoldDB" id="A0A0D1XT16"/>
<dbReference type="InterPro" id="IPR011004">
    <property type="entry name" value="Trimer_LpxA-like_sf"/>
</dbReference>
<evidence type="ECO:0000313" key="1">
    <source>
        <dbReference type="EMBL" id="KON96727.1"/>
    </source>
</evidence>
<dbReference type="Gene3D" id="2.160.10.10">
    <property type="entry name" value="Hexapeptide repeat proteins"/>
    <property type="match status" value="1"/>
</dbReference>
<evidence type="ECO:0008006" key="3">
    <source>
        <dbReference type="Google" id="ProtNLM"/>
    </source>
</evidence>
<proteinExistence type="predicted"/>
<protein>
    <recommendedName>
        <fullName evidence="3">Chloramphenicol acetyltransferase</fullName>
    </recommendedName>
</protein>
<dbReference type="EMBL" id="LGUG01000004">
    <property type="protein sequence ID" value="KON96727.1"/>
    <property type="molecule type" value="Genomic_DNA"/>
</dbReference>
<dbReference type="Proteomes" id="UP000037269">
    <property type="component" value="Unassembled WGS sequence"/>
</dbReference>